<dbReference type="HOGENOM" id="CLU_3174738_0_0_6"/>
<organism evidence="2 3">
    <name type="scientific">Vibrio vulnificus (strain YJ016)</name>
    <dbReference type="NCBI Taxonomy" id="196600"/>
    <lineage>
        <taxon>Bacteria</taxon>
        <taxon>Pseudomonadati</taxon>
        <taxon>Pseudomonadota</taxon>
        <taxon>Gammaproteobacteria</taxon>
        <taxon>Vibrionales</taxon>
        <taxon>Vibrionaceae</taxon>
        <taxon>Vibrio</taxon>
    </lineage>
</organism>
<gene>
    <name evidence="2" type="ordered locus">VVA1182</name>
</gene>
<evidence type="ECO:0000313" key="3">
    <source>
        <dbReference type="Proteomes" id="UP000002675"/>
    </source>
</evidence>
<dbReference type="EMBL" id="BA000038">
    <property type="protein sequence ID" value="BAC97209.1"/>
    <property type="molecule type" value="Genomic_DNA"/>
</dbReference>
<accession>Q7MD53</accession>
<dbReference type="KEGG" id="vvy:VVA1182"/>
<dbReference type="AlphaFoldDB" id="Q7MD53"/>
<evidence type="ECO:0000313" key="2">
    <source>
        <dbReference type="EMBL" id="BAC97209.1"/>
    </source>
</evidence>
<sequence length="47" mass="5141">MYRSAKGSRFSRDEPLFGANEGDGVVGMNSVRKRLASISTKSGRNIH</sequence>
<reference evidence="2 3" key="1">
    <citation type="journal article" date="2003" name="Genome Res.">
        <title>Comparative genome analysis of Vibrio vulnificus, a marine pathogen.</title>
        <authorList>
            <person name="Chen C.Y."/>
            <person name="Wu K.M."/>
            <person name="Chang Y.C."/>
            <person name="Chang C.H."/>
            <person name="Tsai H.C."/>
            <person name="Liao T.L."/>
            <person name="Liu Y.M."/>
            <person name="Chen H.J."/>
            <person name="Shen A.B."/>
            <person name="Li J.C."/>
            <person name="Su T.L."/>
            <person name="Shao C.P."/>
            <person name="Lee C.T."/>
            <person name="Hor L.I."/>
            <person name="Tsai S.F."/>
        </authorList>
    </citation>
    <scope>NUCLEOTIDE SEQUENCE [LARGE SCALE GENOMIC DNA]</scope>
    <source>
        <strain evidence="2 3">YJ016</strain>
    </source>
</reference>
<feature type="region of interest" description="Disordered" evidence="1">
    <location>
        <begin position="1"/>
        <end position="23"/>
    </location>
</feature>
<evidence type="ECO:0000256" key="1">
    <source>
        <dbReference type="SAM" id="MobiDB-lite"/>
    </source>
</evidence>
<proteinExistence type="predicted"/>
<name>Q7MD53_VIBVY</name>
<dbReference type="Proteomes" id="UP000002675">
    <property type="component" value="Chromosome II"/>
</dbReference>
<protein>
    <submittedName>
        <fullName evidence="2">Uncharacterized protein</fullName>
    </submittedName>
</protein>